<gene>
    <name evidence="2" type="ORF">CFN78_01925</name>
</gene>
<evidence type="ECO:0000256" key="1">
    <source>
        <dbReference type="SAM" id="Phobius"/>
    </source>
</evidence>
<comment type="caution">
    <text evidence="2">The sequence shown here is derived from an EMBL/GenBank/DDBJ whole genome shotgun (WGS) entry which is preliminary data.</text>
</comment>
<keyword evidence="1" id="KW-0812">Transmembrane</keyword>
<feature type="transmembrane region" description="Helical" evidence="1">
    <location>
        <begin position="21"/>
        <end position="40"/>
    </location>
</feature>
<feature type="transmembrane region" description="Helical" evidence="1">
    <location>
        <begin position="46"/>
        <end position="69"/>
    </location>
</feature>
<keyword evidence="1" id="KW-1133">Transmembrane helix</keyword>
<organism evidence="2 3">
    <name type="scientific">Amycolatopsis antarctica</name>
    <dbReference type="NCBI Taxonomy" id="1854586"/>
    <lineage>
        <taxon>Bacteria</taxon>
        <taxon>Bacillati</taxon>
        <taxon>Actinomycetota</taxon>
        <taxon>Actinomycetes</taxon>
        <taxon>Pseudonocardiales</taxon>
        <taxon>Pseudonocardiaceae</taxon>
        <taxon>Amycolatopsis</taxon>
    </lineage>
</organism>
<dbReference type="AlphaFoldDB" id="A0A263DBU6"/>
<sequence length="162" mass="17486">MSDGDGRGYRAVLVTSRRFRLLTRSIVALGVVLSALLWTFRPEQPVACAVATVVLIGVPGMLAVSRGVVTVTPETMRLTAFPIFRKTVPLDGVDSVTVATADPWRDYHGLGYRLAGNGEVGFLYDRGPAVRVWMRGGRVYVVGDPDAERLASVLRSAIAGRN</sequence>
<keyword evidence="3" id="KW-1185">Reference proteome</keyword>
<dbReference type="EMBL" id="NKYE01000001">
    <property type="protein sequence ID" value="OZM74976.1"/>
    <property type="molecule type" value="Genomic_DNA"/>
</dbReference>
<dbReference type="Proteomes" id="UP000242444">
    <property type="component" value="Unassembled WGS sequence"/>
</dbReference>
<accession>A0A263DBU6</accession>
<evidence type="ECO:0000313" key="2">
    <source>
        <dbReference type="EMBL" id="OZM74976.1"/>
    </source>
</evidence>
<protein>
    <recommendedName>
        <fullName evidence="4">Bacterial Pleckstrin homology domain-containing protein</fullName>
    </recommendedName>
</protein>
<name>A0A263DBU6_9PSEU</name>
<reference evidence="2 3" key="1">
    <citation type="submission" date="2017-07" db="EMBL/GenBank/DDBJ databases">
        <title>Amycolatopsis antarcticus sp. nov., isolated from the surface of an Antarcticus brown macroalga.</title>
        <authorList>
            <person name="Wang J."/>
            <person name="Leiva S."/>
            <person name="Huang J."/>
            <person name="Huang Y."/>
        </authorList>
    </citation>
    <scope>NUCLEOTIDE SEQUENCE [LARGE SCALE GENOMIC DNA]</scope>
    <source>
        <strain evidence="2 3">AU-G6</strain>
    </source>
</reference>
<evidence type="ECO:0000313" key="3">
    <source>
        <dbReference type="Proteomes" id="UP000242444"/>
    </source>
</evidence>
<keyword evidence="1" id="KW-0472">Membrane</keyword>
<dbReference type="InParanoid" id="A0A263DBU6"/>
<proteinExistence type="predicted"/>
<evidence type="ECO:0008006" key="4">
    <source>
        <dbReference type="Google" id="ProtNLM"/>
    </source>
</evidence>